<dbReference type="PROSITE" id="PS00073">
    <property type="entry name" value="ACYL_COA_DH_2"/>
    <property type="match status" value="1"/>
</dbReference>
<name>A0A3A3FL71_9BURK</name>
<comment type="cofactor">
    <cofactor evidence="1">
        <name>FAD</name>
        <dbReference type="ChEBI" id="CHEBI:57692"/>
    </cofactor>
</comment>
<dbReference type="InterPro" id="IPR009075">
    <property type="entry name" value="AcylCo_DH/oxidase_C"/>
</dbReference>
<dbReference type="Pfam" id="PF02771">
    <property type="entry name" value="Acyl-CoA_dh_N"/>
    <property type="match status" value="1"/>
</dbReference>
<evidence type="ECO:0000313" key="11">
    <source>
        <dbReference type="EMBL" id="RJF92262.1"/>
    </source>
</evidence>
<evidence type="ECO:0000256" key="4">
    <source>
        <dbReference type="ARBA" id="ARBA00022456"/>
    </source>
</evidence>
<dbReference type="InterPro" id="IPR046373">
    <property type="entry name" value="Acyl-CoA_Oxase/DH_mid-dom_sf"/>
</dbReference>
<feature type="domain" description="Acyl-CoA oxidase/dehydrogenase middle" evidence="9">
    <location>
        <begin position="123"/>
        <end position="218"/>
    </location>
</feature>
<dbReference type="RefSeq" id="WP_119772149.1">
    <property type="nucleotide sequence ID" value="NZ_QYUO01000003.1"/>
</dbReference>
<feature type="domain" description="Acyl-CoA dehydrogenase/oxidase N-terminal" evidence="10">
    <location>
        <begin position="11"/>
        <end position="119"/>
    </location>
</feature>
<dbReference type="PANTHER" id="PTHR43884">
    <property type="entry name" value="ACYL-COA DEHYDROGENASE"/>
    <property type="match status" value="1"/>
</dbReference>
<dbReference type="Gene3D" id="1.20.140.10">
    <property type="entry name" value="Butyryl-CoA Dehydrogenase, subunit A, domain 3"/>
    <property type="match status" value="1"/>
</dbReference>
<dbReference type="FunFam" id="1.10.540.10:FF:000001">
    <property type="entry name" value="Very long-chain-specific acyl-CoA dehydrogenase, mitochondrial"/>
    <property type="match status" value="1"/>
</dbReference>
<dbReference type="SUPFAM" id="SSF56645">
    <property type="entry name" value="Acyl-CoA dehydrogenase NM domain-like"/>
    <property type="match status" value="1"/>
</dbReference>
<dbReference type="InterPro" id="IPR009100">
    <property type="entry name" value="AcylCoA_DH/oxidase_NM_dom_sf"/>
</dbReference>
<dbReference type="Proteomes" id="UP000265955">
    <property type="component" value="Unassembled WGS sequence"/>
</dbReference>
<evidence type="ECO:0000259" key="10">
    <source>
        <dbReference type="Pfam" id="PF02771"/>
    </source>
</evidence>
<dbReference type="FunFam" id="1.20.140.10:FF:000001">
    <property type="entry name" value="Acyl-CoA dehydrogenase"/>
    <property type="match status" value="1"/>
</dbReference>
<dbReference type="InterPro" id="IPR013786">
    <property type="entry name" value="AcylCoA_DH/ox_N"/>
</dbReference>
<gene>
    <name evidence="11" type="ORF">D3871_26915</name>
</gene>
<dbReference type="InterPro" id="IPR036250">
    <property type="entry name" value="AcylCo_DH-like_C"/>
</dbReference>
<proteinExistence type="inferred from homology"/>
<dbReference type="Pfam" id="PF02770">
    <property type="entry name" value="Acyl-CoA_dh_M"/>
    <property type="match status" value="1"/>
</dbReference>
<dbReference type="InterPro" id="IPR006089">
    <property type="entry name" value="Acyl-CoA_DH_CS"/>
</dbReference>
<evidence type="ECO:0000256" key="5">
    <source>
        <dbReference type="ARBA" id="ARBA00022630"/>
    </source>
</evidence>
<keyword evidence="6" id="KW-0274">FAD</keyword>
<dbReference type="Gene3D" id="2.40.110.10">
    <property type="entry name" value="Butyryl-CoA Dehydrogenase, subunit A, domain 2"/>
    <property type="match status" value="1"/>
</dbReference>
<dbReference type="SUPFAM" id="SSF47203">
    <property type="entry name" value="Acyl-CoA dehydrogenase C-terminal domain-like"/>
    <property type="match status" value="1"/>
</dbReference>
<dbReference type="GO" id="GO:0009083">
    <property type="term" value="P:branched-chain amino acid catabolic process"/>
    <property type="evidence" value="ECO:0007669"/>
    <property type="project" value="UniProtKB-KW"/>
</dbReference>
<evidence type="ECO:0000256" key="1">
    <source>
        <dbReference type="ARBA" id="ARBA00001974"/>
    </source>
</evidence>
<dbReference type="GO" id="GO:0003995">
    <property type="term" value="F:acyl-CoA dehydrogenase activity"/>
    <property type="evidence" value="ECO:0007669"/>
    <property type="project" value="InterPro"/>
</dbReference>
<dbReference type="FunFam" id="2.40.110.10:FF:000001">
    <property type="entry name" value="Acyl-CoA dehydrogenase, mitochondrial"/>
    <property type="match status" value="1"/>
</dbReference>
<evidence type="ECO:0000313" key="12">
    <source>
        <dbReference type="Proteomes" id="UP000265955"/>
    </source>
</evidence>
<protein>
    <submittedName>
        <fullName evidence="11">Acyl-CoA dehydrogenase</fullName>
    </submittedName>
</protein>
<evidence type="ECO:0000256" key="3">
    <source>
        <dbReference type="ARBA" id="ARBA00009347"/>
    </source>
</evidence>
<dbReference type="EMBL" id="QYUO01000003">
    <property type="protein sequence ID" value="RJF92262.1"/>
    <property type="molecule type" value="Genomic_DNA"/>
</dbReference>
<dbReference type="OrthoDB" id="9770681at2"/>
<keyword evidence="7" id="KW-0560">Oxidoreductase</keyword>
<comment type="pathway">
    <text evidence="2">Amino-acid degradation; L-valine degradation.</text>
</comment>
<sequence length="388" mass="42509">MASAFDKDSFQDLLNMVDKFITKRLLPLERQVEENDEVPQTVIAEMREMGLFGLSIPQQYGGFEIDLLQEMQIQMAFSETSPAFRLVFWPNVGIGSRGIVLFGTEEQKQFYLPRMATGELPAAFCLTEPGSGSDAASITTSARRDGDHFVINGTKRFITNASRAGIFTVMARTDPNEKGPKGITAFIVERDTPGLIIGKSEKKMGQRGSPICDVTFDNLRVPAANIIGGPSNEGKGFRIAMSVLDAGRVSVAASAVGMAKRLIDEAARYATQRVQFGEPIANFQLIQAMLADSETDYLASHALTMHAAQVLEKGEDARTLAAAAKYFSSEALGRIADRAVQIHGGSGYVADYPVERLYRDARGVRIYEGTSQILQLVIARTMLKRYEQ</sequence>
<evidence type="ECO:0000256" key="6">
    <source>
        <dbReference type="ARBA" id="ARBA00022827"/>
    </source>
</evidence>
<keyword evidence="5" id="KW-0285">Flavoprotein</keyword>
<accession>A0A3A3FL71</accession>
<reference evidence="12" key="1">
    <citation type="submission" date="2018-09" db="EMBL/GenBank/DDBJ databases">
        <authorList>
            <person name="Zhu H."/>
        </authorList>
    </citation>
    <scope>NUCLEOTIDE SEQUENCE [LARGE SCALE GENOMIC DNA]</scope>
    <source>
        <strain evidence="12">K1R23-30</strain>
    </source>
</reference>
<dbReference type="PIRSF" id="PIRSF016578">
    <property type="entry name" value="HsaA"/>
    <property type="match status" value="1"/>
</dbReference>
<dbReference type="InterPro" id="IPR006091">
    <property type="entry name" value="Acyl-CoA_Oxase/DH_mid-dom"/>
</dbReference>
<evidence type="ECO:0000259" key="8">
    <source>
        <dbReference type="Pfam" id="PF00441"/>
    </source>
</evidence>
<keyword evidence="12" id="KW-1185">Reference proteome</keyword>
<dbReference type="GO" id="GO:0050660">
    <property type="term" value="F:flavin adenine dinucleotide binding"/>
    <property type="evidence" value="ECO:0007669"/>
    <property type="project" value="InterPro"/>
</dbReference>
<dbReference type="PANTHER" id="PTHR43884:SF12">
    <property type="entry name" value="ISOVALERYL-COA DEHYDROGENASE, MITOCHONDRIAL-RELATED"/>
    <property type="match status" value="1"/>
</dbReference>
<dbReference type="Pfam" id="PF00441">
    <property type="entry name" value="Acyl-CoA_dh_1"/>
    <property type="match status" value="1"/>
</dbReference>
<evidence type="ECO:0000259" key="9">
    <source>
        <dbReference type="Pfam" id="PF02770"/>
    </source>
</evidence>
<evidence type="ECO:0000256" key="7">
    <source>
        <dbReference type="ARBA" id="ARBA00023002"/>
    </source>
</evidence>
<feature type="domain" description="Acyl-CoA dehydrogenase/oxidase C-terminal" evidence="8">
    <location>
        <begin position="234"/>
        <end position="383"/>
    </location>
</feature>
<keyword evidence="4" id="KW-0101">Branched-chain amino acid catabolism</keyword>
<dbReference type="Gene3D" id="1.10.540.10">
    <property type="entry name" value="Acyl-CoA dehydrogenase/oxidase, N-terminal domain"/>
    <property type="match status" value="1"/>
</dbReference>
<dbReference type="AlphaFoldDB" id="A0A3A3FL71"/>
<dbReference type="PROSITE" id="PS00072">
    <property type="entry name" value="ACYL_COA_DH_1"/>
    <property type="match status" value="1"/>
</dbReference>
<comment type="similarity">
    <text evidence="3">Belongs to the acyl-CoA dehydrogenase family.</text>
</comment>
<evidence type="ECO:0000256" key="2">
    <source>
        <dbReference type="ARBA" id="ARBA00005109"/>
    </source>
</evidence>
<comment type="caution">
    <text evidence="11">The sequence shown here is derived from an EMBL/GenBank/DDBJ whole genome shotgun (WGS) entry which is preliminary data.</text>
</comment>
<dbReference type="InterPro" id="IPR037069">
    <property type="entry name" value="AcylCoA_DH/ox_N_sf"/>
</dbReference>
<organism evidence="11 12">
    <name type="scientific">Noviherbaspirillum saxi</name>
    <dbReference type="NCBI Taxonomy" id="2320863"/>
    <lineage>
        <taxon>Bacteria</taxon>
        <taxon>Pseudomonadati</taxon>
        <taxon>Pseudomonadota</taxon>
        <taxon>Betaproteobacteria</taxon>
        <taxon>Burkholderiales</taxon>
        <taxon>Oxalobacteraceae</taxon>
        <taxon>Noviherbaspirillum</taxon>
    </lineage>
</organism>